<evidence type="ECO:0000256" key="5">
    <source>
        <dbReference type="ARBA" id="ARBA00023136"/>
    </source>
</evidence>
<dbReference type="InterPro" id="IPR010432">
    <property type="entry name" value="RDD"/>
</dbReference>
<reference evidence="8 9" key="1">
    <citation type="submission" date="2021-06" db="EMBL/GenBank/DDBJ databases">
        <title>Bacillus sp. RD4P76, an endophyte from a halophyte.</title>
        <authorList>
            <person name="Sun J.-Q."/>
        </authorList>
    </citation>
    <scope>NUCLEOTIDE SEQUENCE [LARGE SCALE GENOMIC DNA]</scope>
    <source>
        <strain evidence="8 9">JCM 17098</strain>
    </source>
</reference>
<feature type="domain" description="RDD" evidence="7">
    <location>
        <begin position="7"/>
        <end position="130"/>
    </location>
</feature>
<evidence type="ECO:0000259" key="7">
    <source>
        <dbReference type="Pfam" id="PF06271"/>
    </source>
</evidence>
<organism evidence="8 9">
    <name type="scientific">Evansella alkalicola</name>
    <dbReference type="NCBI Taxonomy" id="745819"/>
    <lineage>
        <taxon>Bacteria</taxon>
        <taxon>Bacillati</taxon>
        <taxon>Bacillota</taxon>
        <taxon>Bacilli</taxon>
        <taxon>Bacillales</taxon>
        <taxon>Bacillaceae</taxon>
        <taxon>Evansella</taxon>
    </lineage>
</organism>
<gene>
    <name evidence="8" type="ORF">KS407_07400</name>
</gene>
<name>A0ABS6JUA9_9BACI</name>
<evidence type="ECO:0000256" key="2">
    <source>
        <dbReference type="ARBA" id="ARBA00022475"/>
    </source>
</evidence>
<evidence type="ECO:0000256" key="1">
    <source>
        <dbReference type="ARBA" id="ARBA00004651"/>
    </source>
</evidence>
<dbReference type="PANTHER" id="PTHR36115">
    <property type="entry name" value="PROLINE-RICH ANTIGEN HOMOLOG-RELATED"/>
    <property type="match status" value="1"/>
</dbReference>
<dbReference type="InterPro" id="IPR051791">
    <property type="entry name" value="Pra-immunoreactive"/>
</dbReference>
<proteinExistence type="predicted"/>
<evidence type="ECO:0000256" key="4">
    <source>
        <dbReference type="ARBA" id="ARBA00022989"/>
    </source>
</evidence>
<dbReference type="PANTHER" id="PTHR36115:SF9">
    <property type="entry name" value="LMO1584 PROTEIN"/>
    <property type="match status" value="1"/>
</dbReference>
<protein>
    <submittedName>
        <fullName evidence="8">RDD family protein</fullName>
    </submittedName>
</protein>
<comment type="caution">
    <text evidence="8">The sequence shown here is derived from an EMBL/GenBank/DDBJ whole genome shotgun (WGS) entry which is preliminary data.</text>
</comment>
<keyword evidence="3 6" id="KW-0812">Transmembrane</keyword>
<dbReference type="Proteomes" id="UP000790580">
    <property type="component" value="Unassembled WGS sequence"/>
</dbReference>
<keyword evidence="4 6" id="KW-1133">Transmembrane helix</keyword>
<sequence length="141" mass="15608">MYDVDNPAGFWVRLGANIVDGLILFFPLGIISLIVSGHFFTDGFHFTDLLSTLYYIILPVVWYGYTLGKRAVGVRIARVDGEKVGLGTMLLRDIVGGLVYIITFGIGLIVSAFMVGLREDKRSIHDFIAGTYVTYNPPDVE</sequence>
<feature type="transmembrane region" description="Helical" evidence="6">
    <location>
        <begin position="46"/>
        <end position="65"/>
    </location>
</feature>
<keyword evidence="5 6" id="KW-0472">Membrane</keyword>
<accession>A0ABS6JUA9</accession>
<feature type="transmembrane region" description="Helical" evidence="6">
    <location>
        <begin position="94"/>
        <end position="117"/>
    </location>
</feature>
<evidence type="ECO:0000256" key="6">
    <source>
        <dbReference type="SAM" id="Phobius"/>
    </source>
</evidence>
<dbReference type="Pfam" id="PF06271">
    <property type="entry name" value="RDD"/>
    <property type="match status" value="1"/>
</dbReference>
<evidence type="ECO:0000256" key="3">
    <source>
        <dbReference type="ARBA" id="ARBA00022692"/>
    </source>
</evidence>
<comment type="subcellular location">
    <subcellularLocation>
        <location evidence="1">Cell membrane</location>
        <topology evidence="1">Multi-pass membrane protein</topology>
    </subcellularLocation>
</comment>
<evidence type="ECO:0000313" key="8">
    <source>
        <dbReference type="EMBL" id="MBU9721274.1"/>
    </source>
</evidence>
<dbReference type="EMBL" id="JAHQCR010000033">
    <property type="protein sequence ID" value="MBU9721274.1"/>
    <property type="molecule type" value="Genomic_DNA"/>
</dbReference>
<keyword evidence="9" id="KW-1185">Reference proteome</keyword>
<dbReference type="RefSeq" id="WP_088073947.1">
    <property type="nucleotide sequence ID" value="NZ_JAHQCR010000033.1"/>
</dbReference>
<keyword evidence="2" id="KW-1003">Cell membrane</keyword>
<feature type="transmembrane region" description="Helical" evidence="6">
    <location>
        <begin position="12"/>
        <end position="34"/>
    </location>
</feature>
<evidence type="ECO:0000313" key="9">
    <source>
        <dbReference type="Proteomes" id="UP000790580"/>
    </source>
</evidence>